<evidence type="ECO:0000313" key="1">
    <source>
        <dbReference type="EMBL" id="TKR61497.1"/>
    </source>
</evidence>
<reference evidence="1 2" key="2">
    <citation type="journal article" date="2019" name="G3 (Bethesda)">
        <title>Hybrid Assembly of the Genome of the Entomopathogenic Nematode Steinernema carpocapsae Identifies the X-Chromosome.</title>
        <authorList>
            <person name="Serra L."/>
            <person name="Macchietto M."/>
            <person name="Macias-Munoz A."/>
            <person name="McGill C.J."/>
            <person name="Rodriguez I.M."/>
            <person name="Rodriguez B."/>
            <person name="Murad R."/>
            <person name="Mortazavi A."/>
        </authorList>
    </citation>
    <scope>NUCLEOTIDE SEQUENCE [LARGE SCALE GENOMIC DNA]</scope>
    <source>
        <strain evidence="1 2">ALL</strain>
    </source>
</reference>
<reference evidence="1 2" key="1">
    <citation type="journal article" date="2015" name="Genome Biol.">
        <title>Comparative genomics of Steinernema reveals deeply conserved gene regulatory networks.</title>
        <authorList>
            <person name="Dillman A.R."/>
            <person name="Macchietto M."/>
            <person name="Porter C.F."/>
            <person name="Rogers A."/>
            <person name="Williams B."/>
            <person name="Antoshechkin I."/>
            <person name="Lee M.M."/>
            <person name="Goodwin Z."/>
            <person name="Lu X."/>
            <person name="Lewis E.E."/>
            <person name="Goodrich-Blair H."/>
            <person name="Stock S.P."/>
            <person name="Adams B.J."/>
            <person name="Sternberg P.W."/>
            <person name="Mortazavi A."/>
        </authorList>
    </citation>
    <scope>NUCLEOTIDE SEQUENCE [LARGE SCALE GENOMIC DNA]</scope>
    <source>
        <strain evidence="1 2">ALL</strain>
    </source>
</reference>
<protein>
    <submittedName>
        <fullName evidence="1">Uncharacterized protein</fullName>
    </submittedName>
</protein>
<name>A0A4U5LYY4_STECR</name>
<evidence type="ECO:0000313" key="2">
    <source>
        <dbReference type="Proteomes" id="UP000298663"/>
    </source>
</evidence>
<gene>
    <name evidence="1" type="ORF">L596_028600</name>
</gene>
<proteinExistence type="predicted"/>
<organism evidence="1 2">
    <name type="scientific">Steinernema carpocapsae</name>
    <name type="common">Entomopathogenic nematode</name>
    <dbReference type="NCBI Taxonomy" id="34508"/>
    <lineage>
        <taxon>Eukaryota</taxon>
        <taxon>Metazoa</taxon>
        <taxon>Ecdysozoa</taxon>
        <taxon>Nematoda</taxon>
        <taxon>Chromadorea</taxon>
        <taxon>Rhabditida</taxon>
        <taxon>Tylenchina</taxon>
        <taxon>Panagrolaimomorpha</taxon>
        <taxon>Strongyloidoidea</taxon>
        <taxon>Steinernematidae</taxon>
        <taxon>Steinernema</taxon>
    </lineage>
</organism>
<dbReference type="AlphaFoldDB" id="A0A4U5LYY4"/>
<accession>A0A4U5LYY4</accession>
<sequence>MLGLLELALSEMALSVPESLFCVYYLVRSKASPNSTNRGISRTKSSERRIRNLVYTELAKVRRLLD</sequence>
<dbReference type="EMBL" id="AZBU02000011">
    <property type="protein sequence ID" value="TKR61497.1"/>
    <property type="molecule type" value="Genomic_DNA"/>
</dbReference>
<comment type="caution">
    <text evidence="1">The sequence shown here is derived from an EMBL/GenBank/DDBJ whole genome shotgun (WGS) entry which is preliminary data.</text>
</comment>
<keyword evidence="2" id="KW-1185">Reference proteome</keyword>
<dbReference type="Proteomes" id="UP000298663">
    <property type="component" value="Unassembled WGS sequence"/>
</dbReference>